<protein>
    <submittedName>
        <fullName evidence="3">Transglycosylase</fullName>
    </submittedName>
</protein>
<sequence>MADSTSSASSERSATSASNHTSASADEQTSPRQRKAFPLRFLAGALAHWQILASAVLLGGGVAGLAATYDDYCGMTELSYAPAALRSDFEQGSKVSGFRPGVLAAQIETESHWRVGVESHQGAKGIAQFTDDAWSGGHYSFGNGGNVLNPHDAIAAQARYLAELRTRLAKYASNEDELQDVVLAGYNAGPGSVEKYGGVPPYEETQNYVKSIRELANSKYKLTCSPEYQFKQAKLSFVNGVTPAMAGVHADGTPLSPEESASAAAEASASASASARASGSASASGSAESSAKPSATSSGR</sequence>
<name>A0A291DF67_9MICC</name>
<feature type="compositionally biased region" description="Low complexity" evidence="1">
    <location>
        <begin position="1"/>
        <end position="25"/>
    </location>
</feature>
<dbReference type="Pfam" id="PF01464">
    <property type="entry name" value="SLT"/>
    <property type="match status" value="1"/>
</dbReference>
<dbReference type="AlphaFoldDB" id="A0A291DF67"/>
<dbReference type="RefSeq" id="WP_096740859.1">
    <property type="nucleotide sequence ID" value="NZ_CP023510.1"/>
</dbReference>
<dbReference type="EMBL" id="CP023510">
    <property type="protein sequence ID" value="ATF63054.1"/>
    <property type="molecule type" value="Genomic_DNA"/>
</dbReference>
<dbReference type="InterPro" id="IPR023346">
    <property type="entry name" value="Lysozyme-like_dom_sf"/>
</dbReference>
<dbReference type="PANTHER" id="PTHR37423:SF2">
    <property type="entry name" value="MEMBRANE-BOUND LYTIC MUREIN TRANSGLYCOSYLASE C"/>
    <property type="match status" value="1"/>
</dbReference>
<evidence type="ECO:0000256" key="1">
    <source>
        <dbReference type="SAM" id="MobiDB-lite"/>
    </source>
</evidence>
<gene>
    <name evidence="3" type="ORF">CO690_04925</name>
</gene>
<dbReference type="Proteomes" id="UP000218628">
    <property type="component" value="Chromosome"/>
</dbReference>
<dbReference type="PANTHER" id="PTHR37423">
    <property type="entry name" value="SOLUBLE LYTIC MUREIN TRANSGLYCOSYLASE-RELATED"/>
    <property type="match status" value="1"/>
</dbReference>
<reference evidence="4" key="1">
    <citation type="submission" date="2017-09" db="EMBL/GenBank/DDBJ databases">
        <title>FDA dAtabase for Regulatory Grade micrObial Sequences (FDA-ARGOS): Supporting development and validation of Infectious Disease Dx tests.</title>
        <authorList>
            <person name="Minogue T."/>
            <person name="Wolcott M."/>
            <person name="Wasieloski L."/>
            <person name="Aguilar W."/>
            <person name="Moore D."/>
            <person name="Tallon L."/>
            <person name="Sadzewicz L."/>
            <person name="Ott S."/>
            <person name="Zhao X."/>
            <person name="Nagaraj S."/>
            <person name="Vavikolanu K."/>
            <person name="Aluvathingal J."/>
            <person name="Nadendla S."/>
            <person name="Sichtig H."/>
        </authorList>
    </citation>
    <scope>NUCLEOTIDE SEQUENCE [LARGE SCALE GENOMIC DNA]</scope>
    <source>
        <strain evidence="4">FDAARGOS_369</strain>
    </source>
</reference>
<feature type="compositionally biased region" description="Low complexity" evidence="1">
    <location>
        <begin position="256"/>
        <end position="300"/>
    </location>
</feature>
<evidence type="ECO:0000259" key="2">
    <source>
        <dbReference type="Pfam" id="PF01464"/>
    </source>
</evidence>
<organism evidence="3 4">
    <name type="scientific">Rothia mucilaginosa</name>
    <dbReference type="NCBI Taxonomy" id="43675"/>
    <lineage>
        <taxon>Bacteria</taxon>
        <taxon>Bacillati</taxon>
        <taxon>Actinomycetota</taxon>
        <taxon>Actinomycetes</taxon>
        <taxon>Micrococcales</taxon>
        <taxon>Micrococcaceae</taxon>
        <taxon>Rothia</taxon>
    </lineage>
</organism>
<feature type="domain" description="Transglycosylase SLT" evidence="2">
    <location>
        <begin position="94"/>
        <end position="202"/>
    </location>
</feature>
<dbReference type="CDD" id="cd13399">
    <property type="entry name" value="Slt35-like"/>
    <property type="match status" value="1"/>
</dbReference>
<accession>A0A291DF67</accession>
<dbReference type="Gene3D" id="1.10.530.10">
    <property type="match status" value="1"/>
</dbReference>
<evidence type="ECO:0000313" key="3">
    <source>
        <dbReference type="EMBL" id="ATF63054.1"/>
    </source>
</evidence>
<feature type="region of interest" description="Disordered" evidence="1">
    <location>
        <begin position="249"/>
        <end position="300"/>
    </location>
</feature>
<evidence type="ECO:0000313" key="4">
    <source>
        <dbReference type="Proteomes" id="UP000218628"/>
    </source>
</evidence>
<dbReference type="SUPFAM" id="SSF53955">
    <property type="entry name" value="Lysozyme-like"/>
    <property type="match status" value="1"/>
</dbReference>
<dbReference type="InterPro" id="IPR008258">
    <property type="entry name" value="Transglycosylase_SLT_dom_1"/>
</dbReference>
<feature type="region of interest" description="Disordered" evidence="1">
    <location>
        <begin position="1"/>
        <end position="31"/>
    </location>
</feature>
<proteinExistence type="predicted"/>